<proteinExistence type="predicted"/>
<dbReference type="AlphaFoldDB" id="A0AAW2F2R5"/>
<evidence type="ECO:0000313" key="1">
    <source>
        <dbReference type="EMBL" id="KAL0109420.1"/>
    </source>
</evidence>
<comment type="caution">
    <text evidence="1">The sequence shown here is derived from an EMBL/GenBank/DDBJ whole genome shotgun (WGS) entry which is preliminary data.</text>
</comment>
<reference evidence="1 2" key="1">
    <citation type="submission" date="2023-03" db="EMBL/GenBank/DDBJ databases">
        <title>High recombination rates correlate with genetic variation in Cardiocondyla obscurior ants.</title>
        <authorList>
            <person name="Errbii M."/>
        </authorList>
    </citation>
    <scope>NUCLEOTIDE SEQUENCE [LARGE SCALE GENOMIC DNA]</scope>
    <source>
        <strain evidence="1">Alpha-2009</strain>
        <tissue evidence="1">Whole body</tissue>
    </source>
</reference>
<organism evidence="1 2">
    <name type="scientific">Cardiocondyla obscurior</name>
    <dbReference type="NCBI Taxonomy" id="286306"/>
    <lineage>
        <taxon>Eukaryota</taxon>
        <taxon>Metazoa</taxon>
        <taxon>Ecdysozoa</taxon>
        <taxon>Arthropoda</taxon>
        <taxon>Hexapoda</taxon>
        <taxon>Insecta</taxon>
        <taxon>Pterygota</taxon>
        <taxon>Neoptera</taxon>
        <taxon>Endopterygota</taxon>
        <taxon>Hymenoptera</taxon>
        <taxon>Apocrita</taxon>
        <taxon>Aculeata</taxon>
        <taxon>Formicoidea</taxon>
        <taxon>Formicidae</taxon>
        <taxon>Myrmicinae</taxon>
        <taxon>Cardiocondyla</taxon>
    </lineage>
</organism>
<evidence type="ECO:0000313" key="2">
    <source>
        <dbReference type="Proteomes" id="UP001430953"/>
    </source>
</evidence>
<dbReference type="Proteomes" id="UP001430953">
    <property type="component" value="Unassembled WGS sequence"/>
</dbReference>
<name>A0AAW2F2R5_9HYME</name>
<keyword evidence="2" id="KW-1185">Reference proteome</keyword>
<evidence type="ECO:0008006" key="3">
    <source>
        <dbReference type="Google" id="ProtNLM"/>
    </source>
</evidence>
<gene>
    <name evidence="1" type="ORF">PUN28_014470</name>
</gene>
<protein>
    <recommendedName>
        <fullName evidence="3">Secreted protein</fullName>
    </recommendedName>
</protein>
<dbReference type="EMBL" id="JADYXP020000015">
    <property type="protein sequence ID" value="KAL0109420.1"/>
    <property type="molecule type" value="Genomic_DNA"/>
</dbReference>
<accession>A0AAW2F2R5</accession>
<sequence>MVSPWSRKSWRLFNVRLRMASRGGAGTTWFAGALYRTCTSSSSSLFVALAAASASSLTFFSSSSRAAIRCRNRSRVCCNPRTSSRNISCSLEY</sequence>